<proteinExistence type="predicted"/>
<sequence length="257" mass="30638">MHVMERDLINDRGKIGFFYGGSIAENREDWYSDIDLRIVVKDTLFETYRSNKKERGKSWGDVLFYEDIPWATHSVIHYKSFIKADVFYYTIHDLKPSIYLIDIKIVYDPKHVLCELKQLSHGIRYVLTIEEFEVWRGKVFAYIHEVYRRIMRNEYKYVFTMINGLSMLVANGWYMEKGIQPNTLGNWSKIEGQQSVLSEEQLSKLMCWDTCKRDDETIMKTMNSVIFEFKYVHTKLCAELGVTEDSQWIEEIFSYVK</sequence>
<evidence type="ECO:0008006" key="3">
    <source>
        <dbReference type="Google" id="ProtNLM"/>
    </source>
</evidence>
<dbReference type="RefSeq" id="WP_204204158.1">
    <property type="nucleotide sequence ID" value="NZ_JAFELM010000035.1"/>
</dbReference>
<evidence type="ECO:0000313" key="2">
    <source>
        <dbReference type="Proteomes" id="UP001518925"/>
    </source>
</evidence>
<organism evidence="1 2">
    <name type="scientific">Bacillus suaedaesalsae</name>
    <dbReference type="NCBI Taxonomy" id="2810349"/>
    <lineage>
        <taxon>Bacteria</taxon>
        <taxon>Bacillati</taxon>
        <taxon>Bacillota</taxon>
        <taxon>Bacilli</taxon>
        <taxon>Bacillales</taxon>
        <taxon>Bacillaceae</taxon>
        <taxon>Bacillus</taxon>
    </lineage>
</organism>
<name>A0ABS2DK01_9BACI</name>
<reference evidence="1 2" key="1">
    <citation type="submission" date="2021-02" db="EMBL/GenBank/DDBJ databases">
        <title>Bacillus sp. RD4P76, an endophyte from a halophyte.</title>
        <authorList>
            <person name="Sun J.-Q."/>
        </authorList>
    </citation>
    <scope>NUCLEOTIDE SEQUENCE [LARGE SCALE GENOMIC DNA]</scope>
    <source>
        <strain evidence="1 2">RD4P76</strain>
    </source>
</reference>
<accession>A0ABS2DK01</accession>
<dbReference type="Gene3D" id="3.30.460.10">
    <property type="entry name" value="Beta Polymerase, domain 2"/>
    <property type="match status" value="1"/>
</dbReference>
<dbReference type="Proteomes" id="UP001518925">
    <property type="component" value="Unassembled WGS sequence"/>
</dbReference>
<protein>
    <recommendedName>
        <fullName evidence="3">Nucleotidyltransferase domain-containing protein</fullName>
    </recommendedName>
</protein>
<comment type="caution">
    <text evidence="1">The sequence shown here is derived from an EMBL/GenBank/DDBJ whole genome shotgun (WGS) entry which is preliminary data.</text>
</comment>
<gene>
    <name evidence="1" type="ORF">JR050_14180</name>
</gene>
<keyword evidence="2" id="KW-1185">Reference proteome</keyword>
<dbReference type="InterPro" id="IPR043519">
    <property type="entry name" value="NT_sf"/>
</dbReference>
<dbReference type="EMBL" id="JAFELM010000035">
    <property type="protein sequence ID" value="MBM6618814.1"/>
    <property type="molecule type" value="Genomic_DNA"/>
</dbReference>
<evidence type="ECO:0000313" key="1">
    <source>
        <dbReference type="EMBL" id="MBM6618814.1"/>
    </source>
</evidence>